<dbReference type="PANTHER" id="PTHR47966:SF51">
    <property type="entry name" value="BETA-SITE APP-CLEAVING ENZYME, ISOFORM A-RELATED"/>
    <property type="match status" value="1"/>
</dbReference>
<evidence type="ECO:0000313" key="7">
    <source>
        <dbReference type="Proteomes" id="UP000886523"/>
    </source>
</evidence>
<dbReference type="InterPro" id="IPR021109">
    <property type="entry name" value="Peptidase_aspartic_dom_sf"/>
</dbReference>
<evidence type="ECO:0000256" key="3">
    <source>
        <dbReference type="RuleBase" id="RU000454"/>
    </source>
</evidence>
<comment type="caution">
    <text evidence="6">The sequence shown here is derived from an EMBL/GenBank/DDBJ whole genome shotgun (WGS) entry which is preliminary data.</text>
</comment>
<name>A0A9P6DLS2_9AGAM</name>
<dbReference type="Proteomes" id="UP000886523">
    <property type="component" value="Unassembled WGS sequence"/>
</dbReference>
<gene>
    <name evidence="6" type="ORF">BS47DRAFT_339884</name>
</gene>
<dbReference type="PANTHER" id="PTHR47966">
    <property type="entry name" value="BETA-SITE APP-CLEAVING ENZYME, ISOFORM A-RELATED"/>
    <property type="match status" value="1"/>
</dbReference>
<evidence type="ECO:0000259" key="5">
    <source>
        <dbReference type="PROSITE" id="PS51767"/>
    </source>
</evidence>
<sequence length="411" mass="43373">MKTFLLCFVLPLVAGKNLLPFRRTSAPRFPRSHGTIGARGTKRGTVDLSDYHDLLYIANVTVGSSTYPVQLDSGSSDLVIFSTVSGATTSSLTVNITYGTGYAYGSISNASVAFGGLTVSQQALLASTSFSDPVTSLGAEGILGLGTHVSMSIPRFPIAGEAGVVVSFTTQFAQTPTEPNFITFALTRSEDATALDQGGFTIGVIDPAYTNVQSTNAISTWPVSNPDRWSILLDAYELSNGTVPVSSSVTNVPSGKAVLLLDTGTSYMYAPSAMVTAVYGNIKGAQFDSSAAQWNVPYLVVQSLSDSTKCVGSIVPQDLAAGGGEFDILAGDVFLRNVYTVFDFGDFASQSNLTMGNPYVKLLSTTNITAASLEFDKLRVHCLPYFKRTNDPHTGTTLPKSGPHQFLGSCT</sequence>
<dbReference type="PRINTS" id="PR00792">
    <property type="entry name" value="PEPSIN"/>
</dbReference>
<evidence type="ECO:0000256" key="4">
    <source>
        <dbReference type="SAM" id="SignalP"/>
    </source>
</evidence>
<dbReference type="InterPro" id="IPR034164">
    <property type="entry name" value="Pepsin-like_dom"/>
</dbReference>
<dbReference type="PROSITE" id="PS51767">
    <property type="entry name" value="PEPTIDASE_A1"/>
    <property type="match status" value="1"/>
</dbReference>
<comment type="similarity">
    <text evidence="1 3">Belongs to the peptidase A1 family.</text>
</comment>
<accession>A0A9P6DLS2</accession>
<dbReference type="GO" id="GO:0006508">
    <property type="term" value="P:proteolysis"/>
    <property type="evidence" value="ECO:0007669"/>
    <property type="project" value="UniProtKB-KW"/>
</dbReference>
<protein>
    <recommendedName>
        <fullName evidence="5">Peptidase A1 domain-containing protein</fullName>
    </recommendedName>
</protein>
<dbReference type="SUPFAM" id="SSF50630">
    <property type="entry name" value="Acid proteases"/>
    <property type="match status" value="1"/>
</dbReference>
<organism evidence="6 7">
    <name type="scientific">Hydnum rufescens UP504</name>
    <dbReference type="NCBI Taxonomy" id="1448309"/>
    <lineage>
        <taxon>Eukaryota</taxon>
        <taxon>Fungi</taxon>
        <taxon>Dikarya</taxon>
        <taxon>Basidiomycota</taxon>
        <taxon>Agaricomycotina</taxon>
        <taxon>Agaricomycetes</taxon>
        <taxon>Cantharellales</taxon>
        <taxon>Hydnaceae</taxon>
        <taxon>Hydnum</taxon>
    </lineage>
</organism>
<keyword evidence="2 3" id="KW-0064">Aspartyl protease</keyword>
<keyword evidence="7" id="KW-1185">Reference proteome</keyword>
<reference evidence="6" key="1">
    <citation type="journal article" date="2020" name="Nat. Commun.">
        <title>Large-scale genome sequencing of mycorrhizal fungi provides insights into the early evolution of symbiotic traits.</title>
        <authorList>
            <person name="Miyauchi S."/>
            <person name="Kiss E."/>
            <person name="Kuo A."/>
            <person name="Drula E."/>
            <person name="Kohler A."/>
            <person name="Sanchez-Garcia M."/>
            <person name="Morin E."/>
            <person name="Andreopoulos B."/>
            <person name="Barry K.W."/>
            <person name="Bonito G."/>
            <person name="Buee M."/>
            <person name="Carver A."/>
            <person name="Chen C."/>
            <person name="Cichocki N."/>
            <person name="Clum A."/>
            <person name="Culley D."/>
            <person name="Crous P.W."/>
            <person name="Fauchery L."/>
            <person name="Girlanda M."/>
            <person name="Hayes R.D."/>
            <person name="Keri Z."/>
            <person name="LaButti K."/>
            <person name="Lipzen A."/>
            <person name="Lombard V."/>
            <person name="Magnuson J."/>
            <person name="Maillard F."/>
            <person name="Murat C."/>
            <person name="Nolan M."/>
            <person name="Ohm R.A."/>
            <person name="Pangilinan J."/>
            <person name="Pereira M.F."/>
            <person name="Perotto S."/>
            <person name="Peter M."/>
            <person name="Pfister S."/>
            <person name="Riley R."/>
            <person name="Sitrit Y."/>
            <person name="Stielow J.B."/>
            <person name="Szollosi G."/>
            <person name="Zifcakova L."/>
            <person name="Stursova M."/>
            <person name="Spatafora J.W."/>
            <person name="Tedersoo L."/>
            <person name="Vaario L.M."/>
            <person name="Yamada A."/>
            <person name="Yan M."/>
            <person name="Wang P."/>
            <person name="Xu J."/>
            <person name="Bruns T."/>
            <person name="Baldrian P."/>
            <person name="Vilgalys R."/>
            <person name="Dunand C."/>
            <person name="Henrissat B."/>
            <person name="Grigoriev I.V."/>
            <person name="Hibbett D."/>
            <person name="Nagy L.G."/>
            <person name="Martin F.M."/>
        </authorList>
    </citation>
    <scope>NUCLEOTIDE SEQUENCE</scope>
    <source>
        <strain evidence="6">UP504</strain>
    </source>
</reference>
<dbReference type="GO" id="GO:0004190">
    <property type="term" value="F:aspartic-type endopeptidase activity"/>
    <property type="evidence" value="ECO:0007669"/>
    <property type="project" value="UniProtKB-KW"/>
</dbReference>
<dbReference type="Pfam" id="PF00026">
    <property type="entry name" value="Asp"/>
    <property type="match status" value="1"/>
</dbReference>
<dbReference type="AlphaFoldDB" id="A0A9P6DLS2"/>
<dbReference type="EMBL" id="MU129088">
    <property type="protein sequence ID" value="KAF9507201.1"/>
    <property type="molecule type" value="Genomic_DNA"/>
</dbReference>
<keyword evidence="3" id="KW-0645">Protease</keyword>
<feature type="domain" description="Peptidase A1" evidence="5">
    <location>
        <begin position="56"/>
        <end position="386"/>
    </location>
</feature>
<evidence type="ECO:0000256" key="1">
    <source>
        <dbReference type="ARBA" id="ARBA00007447"/>
    </source>
</evidence>
<feature type="chain" id="PRO_5040497672" description="Peptidase A1 domain-containing protein" evidence="4">
    <location>
        <begin position="16"/>
        <end position="411"/>
    </location>
</feature>
<keyword evidence="4" id="KW-0732">Signal</keyword>
<dbReference type="OrthoDB" id="2747330at2759"/>
<dbReference type="InterPro" id="IPR033121">
    <property type="entry name" value="PEPTIDASE_A1"/>
</dbReference>
<dbReference type="InterPro" id="IPR001461">
    <property type="entry name" value="Aspartic_peptidase_A1"/>
</dbReference>
<evidence type="ECO:0000256" key="2">
    <source>
        <dbReference type="ARBA" id="ARBA00022750"/>
    </source>
</evidence>
<dbReference type="PROSITE" id="PS00141">
    <property type="entry name" value="ASP_PROTEASE"/>
    <property type="match status" value="1"/>
</dbReference>
<dbReference type="CDD" id="cd05471">
    <property type="entry name" value="pepsin_like"/>
    <property type="match status" value="1"/>
</dbReference>
<proteinExistence type="inferred from homology"/>
<dbReference type="Gene3D" id="2.40.70.10">
    <property type="entry name" value="Acid Proteases"/>
    <property type="match status" value="2"/>
</dbReference>
<keyword evidence="3" id="KW-0378">Hydrolase</keyword>
<evidence type="ECO:0000313" key="6">
    <source>
        <dbReference type="EMBL" id="KAF9507201.1"/>
    </source>
</evidence>
<feature type="signal peptide" evidence="4">
    <location>
        <begin position="1"/>
        <end position="15"/>
    </location>
</feature>
<dbReference type="InterPro" id="IPR001969">
    <property type="entry name" value="Aspartic_peptidase_AS"/>
</dbReference>